<evidence type="ECO:0000256" key="1">
    <source>
        <dbReference type="ARBA" id="ARBA00004776"/>
    </source>
</evidence>
<accession>A0ABR9ZIE2</accession>
<dbReference type="InterPro" id="IPR029044">
    <property type="entry name" value="Nucleotide-diphossugar_trans"/>
</dbReference>
<keyword evidence="3" id="KW-0328">Glycosyltransferase</keyword>
<evidence type="ECO:0000313" key="6">
    <source>
        <dbReference type="Proteomes" id="UP000635902"/>
    </source>
</evidence>
<comment type="caution">
    <text evidence="5">The sequence shown here is derived from an EMBL/GenBank/DDBJ whole genome shotgun (WGS) entry which is preliminary data.</text>
</comment>
<comment type="similarity">
    <text evidence="2">Belongs to the glycosyltransferase 2 family.</text>
</comment>
<dbReference type="SUPFAM" id="SSF53448">
    <property type="entry name" value="Nucleotide-diphospho-sugar transferases"/>
    <property type="match status" value="1"/>
</dbReference>
<evidence type="ECO:0000256" key="2">
    <source>
        <dbReference type="ARBA" id="ARBA00006739"/>
    </source>
</evidence>
<protein>
    <submittedName>
        <fullName evidence="5">Glycosyltransferase family 2 protein</fullName>
    </submittedName>
</protein>
<dbReference type="Proteomes" id="UP000635902">
    <property type="component" value="Unassembled WGS sequence"/>
</dbReference>
<gene>
    <name evidence="5" type="ORF">IRY30_03835</name>
</gene>
<organism evidence="5 6">
    <name type="scientific">Corynebacterium suicordis DSM 45110</name>
    <dbReference type="NCBI Taxonomy" id="1121369"/>
    <lineage>
        <taxon>Bacteria</taxon>
        <taxon>Bacillati</taxon>
        <taxon>Actinomycetota</taxon>
        <taxon>Actinomycetes</taxon>
        <taxon>Mycobacteriales</taxon>
        <taxon>Corynebacteriaceae</taxon>
        <taxon>Corynebacterium</taxon>
    </lineage>
</organism>
<sequence>MIVVSIATADRAERIAEQHEHLVHTGEEVRHGVVTMGTQSFHVPGVEVIAHVEETPVNLARARNLAGDWAASQDARGAVVFLDADCLPGKSLLKNYRAALLDNRDSVVTGPVTYLPEGADLRPEALPAQRQPHAARPDPAPGEILRSTAEQYDVFWSLSFAITAEKWRDVRETFGGFDEAFTGYGGEDTDFAWQLREHDIPLLWVGGADAFHMWHPVSSPPWEHLRDIVTNANLFHGKWGKWPMGGWLDAFERAGAIRLRAEKWEVVE</sequence>
<dbReference type="PANTHER" id="PTHR43179:SF12">
    <property type="entry name" value="GALACTOFURANOSYLTRANSFERASE GLFT2"/>
    <property type="match status" value="1"/>
</dbReference>
<name>A0ABR9ZIE2_9CORY</name>
<dbReference type="PANTHER" id="PTHR43179">
    <property type="entry name" value="RHAMNOSYLTRANSFERASE WBBL"/>
    <property type="match status" value="1"/>
</dbReference>
<dbReference type="EMBL" id="JADKMY010000001">
    <property type="protein sequence ID" value="MBF4553213.1"/>
    <property type="molecule type" value="Genomic_DNA"/>
</dbReference>
<keyword evidence="6" id="KW-1185">Reference proteome</keyword>
<dbReference type="RefSeq" id="WP_194556040.1">
    <property type="nucleotide sequence ID" value="NZ_JADKMY010000001.1"/>
</dbReference>
<comment type="pathway">
    <text evidence="1">Cell wall biogenesis; cell wall polysaccharide biosynthesis.</text>
</comment>
<dbReference type="Gene3D" id="3.90.550.10">
    <property type="entry name" value="Spore Coat Polysaccharide Biosynthesis Protein SpsA, Chain A"/>
    <property type="match status" value="1"/>
</dbReference>
<evidence type="ECO:0000256" key="4">
    <source>
        <dbReference type="ARBA" id="ARBA00022679"/>
    </source>
</evidence>
<proteinExistence type="inferred from homology"/>
<keyword evidence="4" id="KW-0808">Transferase</keyword>
<evidence type="ECO:0000256" key="3">
    <source>
        <dbReference type="ARBA" id="ARBA00022676"/>
    </source>
</evidence>
<reference evidence="5 6" key="1">
    <citation type="submission" date="2020-10" db="EMBL/GenBank/DDBJ databases">
        <title>Novel species in genus Corynebacterium.</title>
        <authorList>
            <person name="Zhang G."/>
        </authorList>
    </citation>
    <scope>NUCLEOTIDE SEQUENCE [LARGE SCALE GENOMIC DNA]</scope>
    <source>
        <strain evidence="5 6">DSM 45110</strain>
    </source>
</reference>
<evidence type="ECO:0000313" key="5">
    <source>
        <dbReference type="EMBL" id="MBF4553213.1"/>
    </source>
</evidence>